<dbReference type="PIRSF" id="PIRSF000097">
    <property type="entry name" value="AKR"/>
    <property type="match status" value="1"/>
</dbReference>
<evidence type="ECO:0000313" key="9">
    <source>
        <dbReference type="EMBL" id="HIW94984.1"/>
    </source>
</evidence>
<evidence type="ECO:0000256" key="5">
    <source>
        <dbReference type="PIRSR" id="PIRSR000097-2"/>
    </source>
</evidence>
<dbReference type="InterPro" id="IPR018170">
    <property type="entry name" value="Aldo/ket_reductase_CS"/>
</dbReference>
<dbReference type="Gene3D" id="3.20.20.100">
    <property type="entry name" value="NADP-dependent oxidoreductase domain"/>
    <property type="match status" value="1"/>
</dbReference>
<organism evidence="9 10">
    <name type="scientific">Candidatus Corynebacterium gallistercoris</name>
    <dbReference type="NCBI Taxonomy" id="2838530"/>
    <lineage>
        <taxon>Bacteria</taxon>
        <taxon>Bacillati</taxon>
        <taxon>Actinomycetota</taxon>
        <taxon>Actinomycetes</taxon>
        <taxon>Mycobacteriales</taxon>
        <taxon>Corynebacteriaceae</taxon>
        <taxon>Corynebacterium</taxon>
    </lineage>
</organism>
<dbReference type="FunFam" id="3.20.20.100:FF:000002">
    <property type="entry name" value="2,5-diketo-D-gluconic acid reductase A"/>
    <property type="match status" value="1"/>
</dbReference>
<reference evidence="9" key="1">
    <citation type="journal article" date="2021" name="PeerJ">
        <title>Extensive microbial diversity within the chicken gut microbiome revealed by metagenomics and culture.</title>
        <authorList>
            <person name="Gilroy R."/>
            <person name="Ravi A."/>
            <person name="Getino M."/>
            <person name="Pursley I."/>
            <person name="Horton D.L."/>
            <person name="Alikhan N.F."/>
            <person name="Baker D."/>
            <person name="Gharbi K."/>
            <person name="Hall N."/>
            <person name="Watson M."/>
            <person name="Adriaenssens E.M."/>
            <person name="Foster-Nyarko E."/>
            <person name="Jarju S."/>
            <person name="Secka A."/>
            <person name="Antonio M."/>
            <person name="Oren A."/>
            <person name="Chaudhuri R.R."/>
            <person name="La Ragione R."/>
            <person name="Hildebrand F."/>
            <person name="Pallen M.J."/>
        </authorList>
    </citation>
    <scope>NUCLEOTIDE SEQUENCE</scope>
    <source>
        <strain evidence="9">4376</strain>
    </source>
</reference>
<evidence type="ECO:0000256" key="3">
    <source>
        <dbReference type="ARBA" id="ARBA00023002"/>
    </source>
</evidence>
<keyword evidence="3" id="KW-0560">Oxidoreductase</keyword>
<dbReference type="GO" id="GO:0016616">
    <property type="term" value="F:oxidoreductase activity, acting on the CH-OH group of donors, NAD or NADP as acceptor"/>
    <property type="evidence" value="ECO:0007669"/>
    <property type="project" value="UniProtKB-ARBA"/>
</dbReference>
<feature type="site" description="Lowers pKa of active site Tyr" evidence="6">
    <location>
        <position position="97"/>
    </location>
</feature>
<name>A0A9D1RVL5_9CORY</name>
<evidence type="ECO:0000256" key="6">
    <source>
        <dbReference type="PIRSR" id="PIRSR000097-3"/>
    </source>
</evidence>
<comment type="caution">
    <text evidence="9">The sequence shown here is derived from an EMBL/GenBank/DDBJ whole genome shotgun (WGS) entry which is preliminary data.</text>
</comment>
<proteinExistence type="inferred from homology"/>
<comment type="similarity">
    <text evidence="1">Belongs to the aldo/keto reductase family.</text>
</comment>
<dbReference type="PROSITE" id="PS00062">
    <property type="entry name" value="ALDOKETO_REDUCTASE_2"/>
    <property type="match status" value="1"/>
</dbReference>
<protein>
    <submittedName>
        <fullName evidence="9">Aldo/keto reductase</fullName>
    </submittedName>
</protein>
<dbReference type="PANTHER" id="PTHR43827:SF3">
    <property type="entry name" value="NADP-DEPENDENT OXIDOREDUCTASE DOMAIN-CONTAINING PROTEIN"/>
    <property type="match status" value="1"/>
</dbReference>
<feature type="compositionally biased region" description="Basic and acidic residues" evidence="7">
    <location>
        <begin position="278"/>
        <end position="291"/>
    </location>
</feature>
<dbReference type="PRINTS" id="PR00069">
    <property type="entry name" value="ALDKETRDTASE"/>
</dbReference>
<dbReference type="EMBL" id="DXFZ01000009">
    <property type="protein sequence ID" value="HIW94984.1"/>
    <property type="molecule type" value="Genomic_DNA"/>
</dbReference>
<feature type="domain" description="NADP-dependent oxidoreductase" evidence="8">
    <location>
        <begin position="35"/>
        <end position="279"/>
    </location>
</feature>
<feature type="region of interest" description="Disordered" evidence="7">
    <location>
        <begin position="278"/>
        <end position="299"/>
    </location>
</feature>
<dbReference type="AlphaFoldDB" id="A0A9D1RVL5"/>
<feature type="binding site" evidence="5">
    <location>
        <position position="128"/>
    </location>
    <ligand>
        <name>substrate</name>
    </ligand>
</feature>
<keyword evidence="2" id="KW-0521">NADP</keyword>
<reference evidence="9" key="2">
    <citation type="submission" date="2021-04" db="EMBL/GenBank/DDBJ databases">
        <authorList>
            <person name="Gilroy R."/>
        </authorList>
    </citation>
    <scope>NUCLEOTIDE SEQUENCE</scope>
    <source>
        <strain evidence="9">4376</strain>
    </source>
</reference>
<feature type="active site" description="Proton donor" evidence="4">
    <location>
        <position position="68"/>
    </location>
</feature>
<dbReference type="Proteomes" id="UP000824189">
    <property type="component" value="Unassembled WGS sequence"/>
</dbReference>
<dbReference type="InterPro" id="IPR023210">
    <property type="entry name" value="NADP_OxRdtase_dom"/>
</dbReference>
<dbReference type="PROSITE" id="PS00798">
    <property type="entry name" value="ALDOKETO_REDUCTASE_1"/>
    <property type="match status" value="1"/>
</dbReference>
<dbReference type="InterPro" id="IPR020471">
    <property type="entry name" value="AKR"/>
</dbReference>
<evidence type="ECO:0000259" key="8">
    <source>
        <dbReference type="Pfam" id="PF00248"/>
    </source>
</evidence>
<evidence type="ECO:0000256" key="7">
    <source>
        <dbReference type="SAM" id="MobiDB-lite"/>
    </source>
</evidence>
<dbReference type="InterPro" id="IPR036812">
    <property type="entry name" value="NAD(P)_OxRdtase_dom_sf"/>
</dbReference>
<evidence type="ECO:0000256" key="4">
    <source>
        <dbReference type="PIRSR" id="PIRSR000097-1"/>
    </source>
</evidence>
<accession>A0A9D1RVL5</accession>
<dbReference type="SUPFAM" id="SSF51430">
    <property type="entry name" value="NAD(P)-linked oxidoreductase"/>
    <property type="match status" value="1"/>
</dbReference>
<evidence type="ECO:0000256" key="2">
    <source>
        <dbReference type="ARBA" id="ARBA00022857"/>
    </source>
</evidence>
<gene>
    <name evidence="9" type="ORF">H9867_00620</name>
</gene>
<dbReference type="Pfam" id="PF00248">
    <property type="entry name" value="Aldo_ket_red"/>
    <property type="match status" value="1"/>
</dbReference>
<evidence type="ECO:0000256" key="1">
    <source>
        <dbReference type="ARBA" id="ARBA00007905"/>
    </source>
</evidence>
<evidence type="ECO:0000313" key="10">
    <source>
        <dbReference type="Proteomes" id="UP000824189"/>
    </source>
</evidence>
<sequence length="299" mass="32748">MSISENSSEENQSADATATRAPMVELADGNQIPQLGLGVWQLNDQDTYSSVRAAIKAGYRHIDTAAIYGNEQPVGHAIADAVIAGEVSRADLFVTTKLWNADQENVEEAFAKSLDNLGLDYVDLYLLHWPCPAAGTYVQAYEDMVKIRESGRAKSIGVCNFYPEALDDLKKAGHTPAVNQIEIHPGFSQVEQRADNKARGIVTESWSPLGQGQNLLDPTIAKIAANHGATVAQAIIRWHIQRGDVVIPRSSKEERVRENFDVFGFELTDDEVKAINDLDREDGRVGPDPRDFNTGTSAE</sequence>
<dbReference type="PANTHER" id="PTHR43827">
    <property type="entry name" value="2,5-DIKETO-D-GLUCONIC ACID REDUCTASE"/>
    <property type="match status" value="1"/>
</dbReference>